<organism evidence="5 6">
    <name type="scientific">Kangiella profundi</name>
    <dbReference type="NCBI Taxonomy" id="1561924"/>
    <lineage>
        <taxon>Bacteria</taxon>
        <taxon>Pseudomonadati</taxon>
        <taxon>Pseudomonadota</taxon>
        <taxon>Gammaproteobacteria</taxon>
        <taxon>Kangiellales</taxon>
        <taxon>Kangiellaceae</taxon>
        <taxon>Kangiella</taxon>
    </lineage>
</organism>
<dbReference type="SMART" id="SM00028">
    <property type="entry name" value="TPR"/>
    <property type="match status" value="6"/>
</dbReference>
<evidence type="ECO:0000313" key="5">
    <source>
        <dbReference type="EMBL" id="AUD78230.1"/>
    </source>
</evidence>
<evidence type="ECO:0000256" key="3">
    <source>
        <dbReference type="PROSITE-ProRule" id="PRU00339"/>
    </source>
</evidence>
<evidence type="ECO:0000256" key="4">
    <source>
        <dbReference type="SAM" id="SignalP"/>
    </source>
</evidence>
<dbReference type="Pfam" id="PF13432">
    <property type="entry name" value="TPR_16"/>
    <property type="match status" value="2"/>
</dbReference>
<dbReference type="PANTHER" id="PTHR44943:SF8">
    <property type="entry name" value="TPR REPEAT-CONTAINING PROTEIN MJ0263"/>
    <property type="match status" value="1"/>
</dbReference>
<dbReference type="PROSITE" id="PS51257">
    <property type="entry name" value="PROKAR_LIPOPROTEIN"/>
    <property type="match status" value="1"/>
</dbReference>
<evidence type="ECO:0008006" key="7">
    <source>
        <dbReference type="Google" id="ProtNLM"/>
    </source>
</evidence>
<dbReference type="Gene3D" id="1.25.40.10">
    <property type="entry name" value="Tetratricopeptide repeat domain"/>
    <property type="match status" value="3"/>
</dbReference>
<keyword evidence="4" id="KW-0732">Signal</keyword>
<name>A0A2K9A661_9GAMM</name>
<dbReference type="InterPro" id="IPR019734">
    <property type="entry name" value="TPR_rpt"/>
</dbReference>
<dbReference type="Pfam" id="PF13181">
    <property type="entry name" value="TPR_8"/>
    <property type="match status" value="1"/>
</dbReference>
<reference evidence="5 6" key="1">
    <citation type="submission" date="2017-12" db="EMBL/GenBank/DDBJ databases">
        <title>Kangiella profundi FT102 completed genome.</title>
        <authorList>
            <person name="Xu J."/>
            <person name="Wang J."/>
            <person name="Lu Y."/>
        </authorList>
    </citation>
    <scope>NUCLEOTIDE SEQUENCE [LARGE SCALE GENOMIC DNA]</scope>
    <source>
        <strain evidence="5 6">FT102</strain>
    </source>
</reference>
<keyword evidence="6" id="KW-1185">Reference proteome</keyword>
<dbReference type="AlphaFoldDB" id="A0A2K9A661"/>
<feature type="repeat" description="TPR" evidence="3">
    <location>
        <begin position="262"/>
        <end position="295"/>
    </location>
</feature>
<evidence type="ECO:0000256" key="2">
    <source>
        <dbReference type="ARBA" id="ARBA00022803"/>
    </source>
</evidence>
<protein>
    <recommendedName>
        <fullName evidence="7">Tetratricopeptide repeat protein</fullName>
    </recommendedName>
</protein>
<feature type="repeat" description="TPR" evidence="3">
    <location>
        <begin position="606"/>
        <end position="639"/>
    </location>
</feature>
<dbReference type="Proteomes" id="UP000232693">
    <property type="component" value="Chromosome"/>
</dbReference>
<proteinExistence type="predicted"/>
<dbReference type="RefSeq" id="WP_106646108.1">
    <property type="nucleotide sequence ID" value="NZ_BMGO01000002.1"/>
</dbReference>
<dbReference type="InterPro" id="IPR051685">
    <property type="entry name" value="Ycf3/AcsC/BcsC/TPR_MFPF"/>
</dbReference>
<dbReference type="KEGG" id="kpd:CW740_02840"/>
<dbReference type="OrthoDB" id="9766710at2"/>
<evidence type="ECO:0000313" key="6">
    <source>
        <dbReference type="Proteomes" id="UP000232693"/>
    </source>
</evidence>
<evidence type="ECO:0000256" key="1">
    <source>
        <dbReference type="ARBA" id="ARBA00022737"/>
    </source>
</evidence>
<dbReference type="EMBL" id="CP025120">
    <property type="protein sequence ID" value="AUD78230.1"/>
    <property type="molecule type" value="Genomic_DNA"/>
</dbReference>
<feature type="signal peptide" evidence="4">
    <location>
        <begin position="1"/>
        <end position="20"/>
    </location>
</feature>
<feature type="chain" id="PRO_5014830398" description="Tetratricopeptide repeat protein" evidence="4">
    <location>
        <begin position="21"/>
        <end position="656"/>
    </location>
</feature>
<gene>
    <name evidence="5" type="ORF">CW740_02840</name>
</gene>
<keyword evidence="2 3" id="KW-0802">TPR repeat</keyword>
<sequence length="656" mass="75597">MNKRFYILLTQWLAALLLLAACSTKQPMTAQIEQQPAPDPAVYPDISHMSADQRSQLYFSILLANIASQQNLEEIAQSNFLDSAERTGSIALARRAAVAALEKHDYDQVRQALSIWLKQAPEDPNAHKVKLLTSVATQDYVAANDELFQLLKLLPPSMDEQLYQLVQVTSYQDNADFVHYFNQESTRLNHPVLKALEAHLLLNSHNPQFYQSRIHRLLDKVLSEHKTFLSAIELKGEALALESSDKRANYLNQIVDSRILDAEQTFELGELLYTHKNYSGAVKAFEQVLRKQPKNYQAQFLMAGSLYAMEEYAESSDNFWQLARKNFKKDITSYYCADSALRNNDPVRAISCYEMVPPGNYFYTARTRLAHLLHEQGNWRYAMQSLEQAQQMVSLQEKQRLLQFEISFLTQIQQYDLAAERIESALLIEPNKTSLYYQKLQLLNQTQSVEDLLESIRQLQASVEDEQLHKEITIIGARMLQSRHSYLSAYMLLEKEVKQMPDDMDLLYVKALAAEPLGYFQQMEQDLRTVLKIKPDHHDAMNALGYTLADMNRSLDEAQRLIEAAYQHDPENSAVLDSMGWVQYRLGNLQKALEYLQLAYQKQPLPEVAAHLGEVLWVMSEKEKATEIWQRALRQNPNNRYLMEVLQRFPEARDAG</sequence>
<dbReference type="InterPro" id="IPR011990">
    <property type="entry name" value="TPR-like_helical_dom_sf"/>
</dbReference>
<keyword evidence="1" id="KW-0677">Repeat</keyword>
<dbReference type="SUPFAM" id="SSF48452">
    <property type="entry name" value="TPR-like"/>
    <property type="match status" value="3"/>
</dbReference>
<dbReference type="PROSITE" id="PS50005">
    <property type="entry name" value="TPR"/>
    <property type="match status" value="2"/>
</dbReference>
<dbReference type="PANTHER" id="PTHR44943">
    <property type="entry name" value="CELLULOSE SYNTHASE OPERON PROTEIN C"/>
    <property type="match status" value="1"/>
</dbReference>
<accession>A0A2K9A661</accession>